<evidence type="ECO:0000313" key="3">
    <source>
        <dbReference type="Proteomes" id="UP000572051"/>
    </source>
</evidence>
<dbReference type="Pfam" id="PF01636">
    <property type="entry name" value="APH"/>
    <property type="match status" value="1"/>
</dbReference>
<dbReference type="Gene3D" id="3.90.1200.10">
    <property type="match status" value="1"/>
</dbReference>
<proteinExistence type="predicted"/>
<dbReference type="AlphaFoldDB" id="A0A7Z0EI47"/>
<protein>
    <submittedName>
        <fullName evidence="2">Aminoglycoside phosphotransferase (APT) family kinase protein</fullName>
    </submittedName>
</protein>
<name>A0A7Z0EI47_9ACTN</name>
<reference evidence="2 3" key="1">
    <citation type="submission" date="2020-07" db="EMBL/GenBank/DDBJ databases">
        <title>Sequencing the genomes of 1000 actinobacteria strains.</title>
        <authorList>
            <person name="Klenk H.-P."/>
        </authorList>
    </citation>
    <scope>NUCLEOTIDE SEQUENCE [LARGE SCALE GENOMIC DNA]</scope>
    <source>
        <strain evidence="2 3">DSM 44442</strain>
    </source>
</reference>
<sequence>MSTAAPDRLLRDPHPPVVGLADGNHANLLWDEQGGCVRLIDWEDSGRNDRAFELGELTEHISHVDGTLDPGALLARLDLTPAEAVRVHGFRRLVALCWLLQLGPAGAATPHNPPGTARRVAERLLTLFA</sequence>
<keyword evidence="2" id="KW-0808">Transferase</keyword>
<dbReference type="EMBL" id="JACCFS010000001">
    <property type="protein sequence ID" value="NYJ32510.1"/>
    <property type="molecule type" value="Genomic_DNA"/>
</dbReference>
<dbReference type="InterPro" id="IPR011009">
    <property type="entry name" value="Kinase-like_dom_sf"/>
</dbReference>
<keyword evidence="2" id="KW-0418">Kinase</keyword>
<evidence type="ECO:0000313" key="2">
    <source>
        <dbReference type="EMBL" id="NYJ32510.1"/>
    </source>
</evidence>
<organism evidence="2 3">
    <name type="scientific">Nocardiopsis aegyptia</name>
    <dbReference type="NCBI Taxonomy" id="220378"/>
    <lineage>
        <taxon>Bacteria</taxon>
        <taxon>Bacillati</taxon>
        <taxon>Actinomycetota</taxon>
        <taxon>Actinomycetes</taxon>
        <taxon>Streptosporangiales</taxon>
        <taxon>Nocardiopsidaceae</taxon>
        <taxon>Nocardiopsis</taxon>
    </lineage>
</organism>
<dbReference type="GO" id="GO:0016301">
    <property type="term" value="F:kinase activity"/>
    <property type="evidence" value="ECO:0007669"/>
    <property type="project" value="UniProtKB-KW"/>
</dbReference>
<accession>A0A7Z0EI47</accession>
<feature type="domain" description="Aminoglycoside phosphotransferase" evidence="1">
    <location>
        <begin position="7"/>
        <end position="63"/>
    </location>
</feature>
<dbReference type="Proteomes" id="UP000572051">
    <property type="component" value="Unassembled WGS sequence"/>
</dbReference>
<gene>
    <name evidence="2" type="ORF">HNR10_000391</name>
</gene>
<comment type="caution">
    <text evidence="2">The sequence shown here is derived from an EMBL/GenBank/DDBJ whole genome shotgun (WGS) entry which is preliminary data.</text>
</comment>
<keyword evidence="3" id="KW-1185">Reference proteome</keyword>
<evidence type="ECO:0000259" key="1">
    <source>
        <dbReference type="Pfam" id="PF01636"/>
    </source>
</evidence>
<dbReference type="InterPro" id="IPR002575">
    <property type="entry name" value="Aminoglycoside_PTrfase"/>
</dbReference>
<dbReference type="SUPFAM" id="SSF56112">
    <property type="entry name" value="Protein kinase-like (PK-like)"/>
    <property type="match status" value="1"/>
</dbReference>